<organism evidence="3 4">
    <name type="scientific">Ohtaekwangia koreensis</name>
    <dbReference type="NCBI Taxonomy" id="688867"/>
    <lineage>
        <taxon>Bacteria</taxon>
        <taxon>Pseudomonadati</taxon>
        <taxon>Bacteroidota</taxon>
        <taxon>Cytophagia</taxon>
        <taxon>Cytophagales</taxon>
        <taxon>Fulvivirgaceae</taxon>
        <taxon>Ohtaekwangia</taxon>
    </lineage>
</organism>
<evidence type="ECO:0000256" key="1">
    <source>
        <dbReference type="SAM" id="SignalP"/>
    </source>
</evidence>
<dbReference type="Proteomes" id="UP000190961">
    <property type="component" value="Unassembled WGS sequence"/>
</dbReference>
<protein>
    <submittedName>
        <fullName evidence="3">Outer membrane protein beta-barrel domain-containing protein</fullName>
    </submittedName>
</protein>
<proteinExistence type="predicted"/>
<feature type="domain" description="Outer membrane protein beta-barrel" evidence="2">
    <location>
        <begin position="19"/>
        <end position="221"/>
    </location>
</feature>
<keyword evidence="1" id="KW-0732">Signal</keyword>
<dbReference type="OrthoDB" id="976052at2"/>
<evidence type="ECO:0000313" key="4">
    <source>
        <dbReference type="Proteomes" id="UP000190961"/>
    </source>
</evidence>
<evidence type="ECO:0000313" key="3">
    <source>
        <dbReference type="EMBL" id="SKC82534.1"/>
    </source>
</evidence>
<feature type="chain" id="PRO_5012188526" evidence="1">
    <location>
        <begin position="21"/>
        <end position="281"/>
    </location>
</feature>
<dbReference type="STRING" id="688867.SAMN05660236_4210"/>
<evidence type="ECO:0000259" key="2">
    <source>
        <dbReference type="Pfam" id="PF13568"/>
    </source>
</evidence>
<dbReference type="InterPro" id="IPR025665">
    <property type="entry name" value="Beta-barrel_OMP_2"/>
</dbReference>
<reference evidence="3 4" key="1">
    <citation type="submission" date="2017-02" db="EMBL/GenBank/DDBJ databases">
        <authorList>
            <person name="Peterson S.W."/>
        </authorList>
    </citation>
    <scope>NUCLEOTIDE SEQUENCE [LARGE SCALE GENOMIC DNA]</scope>
    <source>
        <strain evidence="3 4">DSM 25262</strain>
    </source>
</reference>
<feature type="signal peptide" evidence="1">
    <location>
        <begin position="1"/>
        <end position="20"/>
    </location>
</feature>
<name>A0A1T5M3D7_9BACT</name>
<accession>A0A1T5M3D7</accession>
<gene>
    <name evidence="3" type="ORF">SAMN05660236_4210</name>
</gene>
<dbReference type="Pfam" id="PF13568">
    <property type="entry name" value="OMP_b-brl_2"/>
    <property type="match status" value="1"/>
</dbReference>
<dbReference type="RefSeq" id="WP_079688756.1">
    <property type="nucleotide sequence ID" value="NZ_FUZU01000003.1"/>
</dbReference>
<sequence>MTRFYLFVVLWSLPFSFSQAQTHTLSVGIGTGMTSSYTMDEGINKDPRYKDRYDIKFAPISLNYGIDYEGYGFFVNPGIINIGQNFYVTNTVGGQQGLRKINQQYINIPVAFKLHVIDLAFFKLSLVAGGSFAYLLKGKETVSHSVTKLNFPTEVYPILPSDYTIVYDGVVTPEVSEYAMLEKKDFKSYQVFALMGFRSDWQATDDWLVSFDFRMNYGIFDPRSDDYLQRLNAYQALYDFPGRRRDLFAQINVTLSRYLEVEKKEKNNHPWGSPRKRRPRG</sequence>
<dbReference type="EMBL" id="FUZU01000003">
    <property type="protein sequence ID" value="SKC82534.1"/>
    <property type="molecule type" value="Genomic_DNA"/>
</dbReference>
<keyword evidence="4" id="KW-1185">Reference proteome</keyword>
<dbReference type="AlphaFoldDB" id="A0A1T5M3D7"/>